<protein>
    <submittedName>
        <fullName evidence="1">Uncharacterized protein</fullName>
    </submittedName>
</protein>
<evidence type="ECO:0000313" key="2">
    <source>
        <dbReference type="Proteomes" id="UP000017836"/>
    </source>
</evidence>
<dbReference type="HOGENOM" id="CLU_2691068_0_0_1"/>
<accession>W1PKA2</accession>
<name>W1PKA2_AMBTC</name>
<proteinExistence type="predicted"/>
<organism evidence="1 2">
    <name type="scientific">Amborella trichopoda</name>
    <dbReference type="NCBI Taxonomy" id="13333"/>
    <lineage>
        <taxon>Eukaryota</taxon>
        <taxon>Viridiplantae</taxon>
        <taxon>Streptophyta</taxon>
        <taxon>Embryophyta</taxon>
        <taxon>Tracheophyta</taxon>
        <taxon>Spermatophyta</taxon>
        <taxon>Magnoliopsida</taxon>
        <taxon>Amborellales</taxon>
        <taxon>Amborellaceae</taxon>
        <taxon>Amborella</taxon>
    </lineage>
</organism>
<evidence type="ECO:0000313" key="1">
    <source>
        <dbReference type="EMBL" id="ERN10422.1"/>
    </source>
</evidence>
<dbReference type="Proteomes" id="UP000017836">
    <property type="component" value="Unassembled WGS sequence"/>
</dbReference>
<reference evidence="2" key="1">
    <citation type="journal article" date="2013" name="Science">
        <title>The Amborella genome and the evolution of flowering plants.</title>
        <authorList>
            <consortium name="Amborella Genome Project"/>
        </authorList>
    </citation>
    <scope>NUCLEOTIDE SEQUENCE [LARGE SCALE GENOMIC DNA]</scope>
</reference>
<keyword evidence="2" id="KW-1185">Reference proteome</keyword>
<gene>
    <name evidence="1" type="ORF">AMTR_s00026p00192590</name>
</gene>
<dbReference type="AlphaFoldDB" id="W1PKA2"/>
<dbReference type="EMBL" id="KI392852">
    <property type="protein sequence ID" value="ERN10422.1"/>
    <property type="molecule type" value="Genomic_DNA"/>
</dbReference>
<sequence>MDTKVKQDSRLAEVEETLTKFYRVQYDDIQAHGLAKSHPLSVKAKVAECAKGLFALKEELTKIITRYPLVCTEL</sequence>
<dbReference type="Gramene" id="ERN10422">
    <property type="protein sequence ID" value="ERN10422"/>
    <property type="gene ID" value="AMTR_s00026p00192590"/>
</dbReference>